<evidence type="ECO:0000313" key="2">
    <source>
        <dbReference type="Proteomes" id="UP000033101"/>
    </source>
</evidence>
<evidence type="ECO:0000313" key="1">
    <source>
        <dbReference type="EMBL" id="AKB78623.1"/>
    </source>
</evidence>
<protein>
    <submittedName>
        <fullName evidence="1">Uncharacterized protein</fullName>
    </submittedName>
</protein>
<dbReference type="GeneID" id="24831383"/>
<dbReference type="KEGG" id="mhor:MSHOH_2140"/>
<dbReference type="EMBL" id="CP009516">
    <property type="protein sequence ID" value="AKB78623.1"/>
    <property type="molecule type" value="Genomic_DNA"/>
</dbReference>
<gene>
    <name evidence="1" type="ORF">MSHOH_2140</name>
</gene>
<proteinExistence type="predicted"/>
<dbReference type="Proteomes" id="UP000033101">
    <property type="component" value="Chromosome"/>
</dbReference>
<dbReference type="PATRIC" id="fig|1434110.4.peg.2721"/>
<dbReference type="STRING" id="1434110.MSHOH_2140"/>
<dbReference type="RefSeq" id="WP_048139732.1">
    <property type="nucleotide sequence ID" value="NZ_CP009516.1"/>
</dbReference>
<sequence length="155" mass="18071">MSNTFRPVQFFLCSNGESFGYVAARAVIEDNFLLILDEEGKEAERYNMLSPRFDSLEWLDIEKKLTYSRFSSSEDLKEYEKIYYGSQRYNTVRYQKLNGVTYDTMRPACLKCDLQDLCPGCPCSPFQSCESCTKDPKCQLCPQHPRYELDEGVRQ</sequence>
<reference evidence="1 2" key="1">
    <citation type="submission" date="2014-07" db="EMBL/GenBank/DDBJ databases">
        <title>Methanogenic archaea and the global carbon cycle.</title>
        <authorList>
            <person name="Henriksen J.R."/>
            <person name="Luke J."/>
            <person name="Reinhart S."/>
            <person name="Benedict M.N."/>
            <person name="Youngblut N.D."/>
            <person name="Metcalf M.E."/>
            <person name="Whitaker R.J."/>
            <person name="Metcalf W.W."/>
        </authorList>
    </citation>
    <scope>NUCLEOTIDE SEQUENCE [LARGE SCALE GENOMIC DNA]</scope>
    <source>
        <strain evidence="1 2">HB-1</strain>
    </source>
</reference>
<dbReference type="AlphaFoldDB" id="A0A0E3SGE2"/>
<organism evidence="1 2">
    <name type="scientific">Methanosarcina horonobensis HB-1 = JCM 15518</name>
    <dbReference type="NCBI Taxonomy" id="1434110"/>
    <lineage>
        <taxon>Archaea</taxon>
        <taxon>Methanobacteriati</taxon>
        <taxon>Methanobacteriota</taxon>
        <taxon>Stenosarchaea group</taxon>
        <taxon>Methanomicrobia</taxon>
        <taxon>Methanosarcinales</taxon>
        <taxon>Methanosarcinaceae</taxon>
        <taxon>Methanosarcina</taxon>
    </lineage>
</organism>
<dbReference type="HOGENOM" id="CLU_1691554_0_0_2"/>
<accession>A0A0E3SGE2</accession>
<name>A0A0E3SGE2_9EURY</name>
<keyword evidence="2" id="KW-1185">Reference proteome</keyword>